<dbReference type="Pfam" id="PF07729">
    <property type="entry name" value="FCD"/>
    <property type="match status" value="1"/>
</dbReference>
<dbReference type="PANTHER" id="PTHR43537">
    <property type="entry name" value="TRANSCRIPTIONAL REGULATOR, GNTR FAMILY"/>
    <property type="match status" value="1"/>
</dbReference>
<evidence type="ECO:0000256" key="2">
    <source>
        <dbReference type="ARBA" id="ARBA00023125"/>
    </source>
</evidence>
<dbReference type="InterPro" id="IPR036390">
    <property type="entry name" value="WH_DNA-bd_sf"/>
</dbReference>
<dbReference type="SUPFAM" id="SSF48008">
    <property type="entry name" value="GntR ligand-binding domain-like"/>
    <property type="match status" value="1"/>
</dbReference>
<keyword evidence="1" id="KW-0805">Transcription regulation</keyword>
<dbReference type="Gene3D" id="1.10.10.10">
    <property type="entry name" value="Winged helix-like DNA-binding domain superfamily/Winged helix DNA-binding domain"/>
    <property type="match status" value="1"/>
</dbReference>
<evidence type="ECO:0000313" key="7">
    <source>
        <dbReference type="Proteomes" id="UP000708298"/>
    </source>
</evidence>
<reference evidence="6" key="1">
    <citation type="journal article" date="2021" name="Microorganisms">
        <title>Acidisoma silvae sp. nov. and Acidisomacellulosilytica sp. nov., Two Acidophilic Bacteria Isolated from Decaying Wood, Hydrolyzing Cellulose and Producing Poly-3-hydroxybutyrate.</title>
        <authorList>
            <person name="Mieszkin S."/>
            <person name="Pouder E."/>
            <person name="Uroz S."/>
            <person name="Simon-Colin C."/>
            <person name="Alain K."/>
        </authorList>
    </citation>
    <scope>NUCLEOTIDE SEQUENCE</scope>
    <source>
        <strain evidence="6">HW T2.11</strain>
    </source>
</reference>
<dbReference type="Gene3D" id="1.20.120.530">
    <property type="entry name" value="GntR ligand-binding domain-like"/>
    <property type="match status" value="1"/>
</dbReference>
<gene>
    <name evidence="6" type="ORF">ASILVAE211_05310</name>
</gene>
<sequence length="255" mass="27551">MTGVVRRRGRSLVDQVVDTIGQDIVAGRFPPASQLPNETEWIERLEVSRSVLREALRVLVSKGLIDIRARTGGRVRDDADWNLLDPDILHWRSHSGDQGSFVTELFELRRVIEPAAAGLAASRITKPQLADLAAALDAMMAAGEDSERFLEPDARFHRIILASVGNSLFRALGQTVTVALDITLRLSLAAPQGQQQSLPFHKTVLDAIASRDSAAASAAMLALVNASERDVAEAQAAPAKKPGPARRAVSKTVRT</sequence>
<dbReference type="PROSITE" id="PS50949">
    <property type="entry name" value="HTH_GNTR"/>
    <property type="match status" value="1"/>
</dbReference>
<dbReference type="InterPro" id="IPR008920">
    <property type="entry name" value="TF_FadR/GntR_C"/>
</dbReference>
<protein>
    <submittedName>
        <fullName evidence="6">FadR family transcriptional regulator</fullName>
    </submittedName>
</protein>
<feature type="compositionally biased region" description="Low complexity" evidence="4">
    <location>
        <begin position="234"/>
        <end position="247"/>
    </location>
</feature>
<evidence type="ECO:0000259" key="5">
    <source>
        <dbReference type="PROSITE" id="PS50949"/>
    </source>
</evidence>
<accession>A0A963YPX8</accession>
<dbReference type="AlphaFoldDB" id="A0A963YPX8"/>
<keyword evidence="3" id="KW-0804">Transcription</keyword>
<dbReference type="SMART" id="SM00345">
    <property type="entry name" value="HTH_GNTR"/>
    <property type="match status" value="1"/>
</dbReference>
<dbReference type="SMART" id="SM00895">
    <property type="entry name" value="FCD"/>
    <property type="match status" value="1"/>
</dbReference>
<evidence type="ECO:0000313" key="6">
    <source>
        <dbReference type="EMBL" id="MCB8874596.1"/>
    </source>
</evidence>
<name>A0A963YPX8_9PROT</name>
<comment type="caution">
    <text evidence="6">The sequence shown here is derived from an EMBL/GenBank/DDBJ whole genome shotgun (WGS) entry which is preliminary data.</text>
</comment>
<dbReference type="CDD" id="cd07377">
    <property type="entry name" value="WHTH_GntR"/>
    <property type="match status" value="1"/>
</dbReference>
<evidence type="ECO:0000256" key="4">
    <source>
        <dbReference type="SAM" id="MobiDB-lite"/>
    </source>
</evidence>
<dbReference type="PANTHER" id="PTHR43537:SF44">
    <property type="entry name" value="GNTR FAMILY REGULATORY PROTEIN"/>
    <property type="match status" value="1"/>
</dbReference>
<dbReference type="Proteomes" id="UP000708298">
    <property type="component" value="Unassembled WGS sequence"/>
</dbReference>
<dbReference type="GO" id="GO:0003677">
    <property type="term" value="F:DNA binding"/>
    <property type="evidence" value="ECO:0007669"/>
    <property type="project" value="UniProtKB-KW"/>
</dbReference>
<reference evidence="6" key="2">
    <citation type="submission" date="2021-01" db="EMBL/GenBank/DDBJ databases">
        <authorList>
            <person name="Mieszkin S."/>
            <person name="Pouder E."/>
            <person name="Alain K."/>
        </authorList>
    </citation>
    <scope>NUCLEOTIDE SEQUENCE</scope>
    <source>
        <strain evidence="6">HW T2.11</strain>
    </source>
</reference>
<organism evidence="6 7">
    <name type="scientific">Acidisoma silvae</name>
    <dbReference type="NCBI Taxonomy" id="2802396"/>
    <lineage>
        <taxon>Bacteria</taxon>
        <taxon>Pseudomonadati</taxon>
        <taxon>Pseudomonadota</taxon>
        <taxon>Alphaproteobacteria</taxon>
        <taxon>Acetobacterales</taxon>
        <taxon>Acidocellaceae</taxon>
        <taxon>Acidisoma</taxon>
    </lineage>
</organism>
<dbReference type="Pfam" id="PF00392">
    <property type="entry name" value="GntR"/>
    <property type="match status" value="1"/>
</dbReference>
<dbReference type="InterPro" id="IPR036388">
    <property type="entry name" value="WH-like_DNA-bd_sf"/>
</dbReference>
<keyword evidence="7" id="KW-1185">Reference proteome</keyword>
<evidence type="ECO:0000256" key="1">
    <source>
        <dbReference type="ARBA" id="ARBA00023015"/>
    </source>
</evidence>
<feature type="region of interest" description="Disordered" evidence="4">
    <location>
        <begin position="234"/>
        <end position="255"/>
    </location>
</feature>
<dbReference type="GO" id="GO:0003700">
    <property type="term" value="F:DNA-binding transcription factor activity"/>
    <property type="evidence" value="ECO:0007669"/>
    <property type="project" value="InterPro"/>
</dbReference>
<dbReference type="PRINTS" id="PR00035">
    <property type="entry name" value="HTHGNTR"/>
</dbReference>
<dbReference type="SUPFAM" id="SSF46785">
    <property type="entry name" value="Winged helix' DNA-binding domain"/>
    <property type="match status" value="1"/>
</dbReference>
<dbReference type="RefSeq" id="WP_227320263.1">
    <property type="nucleotide sequence ID" value="NZ_JAESVB010000002.1"/>
</dbReference>
<dbReference type="EMBL" id="JAESVB010000002">
    <property type="protein sequence ID" value="MCB8874596.1"/>
    <property type="molecule type" value="Genomic_DNA"/>
</dbReference>
<proteinExistence type="predicted"/>
<dbReference type="InterPro" id="IPR011711">
    <property type="entry name" value="GntR_C"/>
</dbReference>
<dbReference type="InterPro" id="IPR000524">
    <property type="entry name" value="Tscrpt_reg_HTH_GntR"/>
</dbReference>
<keyword evidence="2" id="KW-0238">DNA-binding</keyword>
<evidence type="ECO:0000256" key="3">
    <source>
        <dbReference type="ARBA" id="ARBA00023163"/>
    </source>
</evidence>
<feature type="domain" description="HTH gntR-type" evidence="5">
    <location>
        <begin position="10"/>
        <end position="78"/>
    </location>
</feature>